<name>A0A1E3X3E9_9BACT</name>
<sequence length="255" mass="28992">MAGEIFFVGGMPEPVKLFTETGNFTGVRENQKEIIDSYLLDFSKHVITSEIPKLRMIWNLIPAQLAKENKKFIFSAIRKSARAREYESALQWLEDAGLIYKSYHVITAKCPLKGYMNRSSFKVFVLDVGILGAMANLSPKTLIGKNSLFSEYKGAFVENYVAQQLHSEKQIDLYYWTSGGKKAELDFLCEFSSQIYPLEAKAGINPKSKSLNSFDHQFNPNTLSRTTLLNMRRDGKIYNYPLYAITLFPELAVGH</sequence>
<organism evidence="2 3">
    <name type="scientific">Candidatus Scalindua rubra</name>
    <dbReference type="NCBI Taxonomy" id="1872076"/>
    <lineage>
        <taxon>Bacteria</taxon>
        <taxon>Pseudomonadati</taxon>
        <taxon>Planctomycetota</taxon>
        <taxon>Candidatus Brocadiia</taxon>
        <taxon>Candidatus Brocadiales</taxon>
        <taxon>Candidatus Scalinduaceae</taxon>
        <taxon>Candidatus Scalindua</taxon>
    </lineage>
</organism>
<evidence type="ECO:0000259" key="1">
    <source>
        <dbReference type="Pfam" id="PF13635"/>
    </source>
</evidence>
<evidence type="ECO:0000313" key="3">
    <source>
        <dbReference type="Proteomes" id="UP000094056"/>
    </source>
</evidence>
<accession>A0A1E3X3E9</accession>
<proteinExistence type="predicted"/>
<gene>
    <name evidence="2" type="ORF">SCARUB_04784</name>
</gene>
<dbReference type="PANTHER" id="PTHR33295">
    <property type="entry name" value="ATPASE"/>
    <property type="match status" value="1"/>
</dbReference>
<dbReference type="PANTHER" id="PTHR33295:SF7">
    <property type="entry name" value="ATPASE"/>
    <property type="match status" value="1"/>
</dbReference>
<dbReference type="PATRIC" id="fig|1872076.5.peg.5742"/>
<dbReference type="EMBL" id="MAYW01000282">
    <property type="protein sequence ID" value="ODS30109.1"/>
    <property type="molecule type" value="Genomic_DNA"/>
</dbReference>
<reference evidence="2 3" key="1">
    <citation type="submission" date="2016-07" db="EMBL/GenBank/DDBJ databases">
        <title>Draft genome of Scalindua rubra, obtained from a brine-seawater interface in the Red Sea, sheds light on salt adaptation in anammox bacteria.</title>
        <authorList>
            <person name="Speth D.R."/>
            <person name="Lagkouvardos I."/>
            <person name="Wang Y."/>
            <person name="Qian P.-Y."/>
            <person name="Dutilh B.E."/>
            <person name="Jetten M.S."/>
        </authorList>
    </citation>
    <scope>NUCLEOTIDE SEQUENCE [LARGE SCALE GENOMIC DNA]</scope>
    <source>
        <strain evidence="2">BSI-1</strain>
    </source>
</reference>
<dbReference type="Pfam" id="PF13635">
    <property type="entry name" value="DUF4143"/>
    <property type="match status" value="1"/>
</dbReference>
<evidence type="ECO:0000313" key="2">
    <source>
        <dbReference type="EMBL" id="ODS30109.1"/>
    </source>
</evidence>
<dbReference type="Proteomes" id="UP000094056">
    <property type="component" value="Unassembled WGS sequence"/>
</dbReference>
<feature type="domain" description="DUF4143" evidence="1">
    <location>
        <begin position="41"/>
        <end position="203"/>
    </location>
</feature>
<dbReference type="AlphaFoldDB" id="A0A1E3X3E9"/>
<protein>
    <recommendedName>
        <fullName evidence="1">DUF4143 domain-containing protein</fullName>
    </recommendedName>
</protein>
<comment type="caution">
    <text evidence="2">The sequence shown here is derived from an EMBL/GenBank/DDBJ whole genome shotgun (WGS) entry which is preliminary data.</text>
</comment>
<dbReference type="InterPro" id="IPR025420">
    <property type="entry name" value="DUF4143"/>
</dbReference>